<keyword evidence="4" id="KW-1185">Reference proteome</keyword>
<dbReference type="Pfam" id="PF12937">
    <property type="entry name" value="F-box-like"/>
    <property type="match status" value="1"/>
</dbReference>
<dbReference type="InterPro" id="IPR032675">
    <property type="entry name" value="LRR_dom_sf"/>
</dbReference>
<name>A0AAW1NJG4_9CHLO</name>
<dbReference type="AlphaFoldDB" id="A0AAW1NJG4"/>
<dbReference type="EMBL" id="JALJOQ010000227">
    <property type="protein sequence ID" value="KAK9788432.1"/>
    <property type="molecule type" value="Genomic_DNA"/>
</dbReference>
<dbReference type="SMART" id="SM00256">
    <property type="entry name" value="FBOX"/>
    <property type="match status" value="1"/>
</dbReference>
<evidence type="ECO:0000313" key="3">
    <source>
        <dbReference type="EMBL" id="KAK9788432.1"/>
    </source>
</evidence>
<sequence>MALPLPDDVLYNIFRRLGHTDTVQCQRVCKSWNTLLRHPEEHVWETVKLDLSTLCDGEIAGTKHLAAFLDDLKPVRFKVRVEFTCAGHERSMYQLTLLRLETVRWDADHPSTIGLTEAVASMTKLQDLHIEFCYIHPEGDCLRSWM</sequence>
<dbReference type="Gene3D" id="3.80.10.10">
    <property type="entry name" value="Ribonuclease Inhibitor"/>
    <property type="match status" value="1"/>
</dbReference>
<dbReference type="GO" id="GO:0005930">
    <property type="term" value="C:axoneme"/>
    <property type="evidence" value="ECO:0007669"/>
    <property type="project" value="UniProtKB-SubCell"/>
</dbReference>
<accession>A0AAW1NJG4</accession>
<proteinExistence type="predicted"/>
<evidence type="ECO:0000259" key="2">
    <source>
        <dbReference type="PROSITE" id="PS50181"/>
    </source>
</evidence>
<reference evidence="3 4" key="1">
    <citation type="journal article" date="2024" name="Nat. Commun.">
        <title>Phylogenomics reveals the evolutionary origins of lichenization in chlorophyte algae.</title>
        <authorList>
            <person name="Puginier C."/>
            <person name="Libourel C."/>
            <person name="Otte J."/>
            <person name="Skaloud P."/>
            <person name="Haon M."/>
            <person name="Grisel S."/>
            <person name="Petersen M."/>
            <person name="Berrin J.G."/>
            <person name="Delaux P.M."/>
            <person name="Dal Grande F."/>
            <person name="Keller J."/>
        </authorList>
    </citation>
    <scope>NUCLEOTIDE SEQUENCE [LARGE SCALE GENOMIC DNA]</scope>
    <source>
        <strain evidence="3 4">SAG 2036</strain>
    </source>
</reference>
<gene>
    <name evidence="3" type="ORF">WJX73_003684</name>
</gene>
<dbReference type="SUPFAM" id="SSF81383">
    <property type="entry name" value="F-box domain"/>
    <property type="match status" value="1"/>
</dbReference>
<dbReference type="InterPro" id="IPR001810">
    <property type="entry name" value="F-box_dom"/>
</dbReference>
<evidence type="ECO:0000313" key="4">
    <source>
        <dbReference type="Proteomes" id="UP001465755"/>
    </source>
</evidence>
<comment type="subcellular location">
    <subcellularLocation>
        <location evidence="1">Cytoplasm</location>
        <location evidence="1">Cytoskeleton</location>
        <location evidence="1">Cilium axoneme</location>
    </subcellularLocation>
</comment>
<protein>
    <recommendedName>
        <fullName evidence="2">F-box domain-containing protein</fullName>
    </recommendedName>
</protein>
<organism evidence="3 4">
    <name type="scientific">Symbiochloris irregularis</name>
    <dbReference type="NCBI Taxonomy" id="706552"/>
    <lineage>
        <taxon>Eukaryota</taxon>
        <taxon>Viridiplantae</taxon>
        <taxon>Chlorophyta</taxon>
        <taxon>core chlorophytes</taxon>
        <taxon>Trebouxiophyceae</taxon>
        <taxon>Trebouxiales</taxon>
        <taxon>Trebouxiaceae</taxon>
        <taxon>Symbiochloris</taxon>
    </lineage>
</organism>
<comment type="caution">
    <text evidence="3">The sequence shown here is derived from an EMBL/GenBank/DDBJ whole genome shotgun (WGS) entry which is preliminary data.</text>
</comment>
<dbReference type="InterPro" id="IPR036047">
    <property type="entry name" value="F-box-like_dom_sf"/>
</dbReference>
<dbReference type="PROSITE" id="PS50181">
    <property type="entry name" value="FBOX"/>
    <property type="match status" value="1"/>
</dbReference>
<dbReference type="Proteomes" id="UP001465755">
    <property type="component" value="Unassembled WGS sequence"/>
</dbReference>
<feature type="domain" description="F-box" evidence="2">
    <location>
        <begin position="1"/>
        <end position="47"/>
    </location>
</feature>
<evidence type="ECO:0000256" key="1">
    <source>
        <dbReference type="ARBA" id="ARBA00004430"/>
    </source>
</evidence>